<evidence type="ECO:0000256" key="4">
    <source>
        <dbReference type="SAM" id="Phobius"/>
    </source>
</evidence>
<evidence type="ECO:0000313" key="7">
    <source>
        <dbReference type="Proteomes" id="UP000296159"/>
    </source>
</evidence>
<comment type="similarity">
    <text evidence="1 3">Belongs to the type-B carboxylesterase/lipase family.</text>
</comment>
<evidence type="ECO:0000256" key="2">
    <source>
        <dbReference type="ARBA" id="ARBA00022801"/>
    </source>
</evidence>
<dbReference type="EMBL" id="QDKH01000015">
    <property type="protein sequence ID" value="PWC14057.1"/>
    <property type="molecule type" value="Genomic_DNA"/>
</dbReference>
<dbReference type="PANTHER" id="PTHR11559">
    <property type="entry name" value="CARBOXYLESTERASE"/>
    <property type="match status" value="1"/>
</dbReference>
<keyword evidence="4" id="KW-0472">Membrane</keyword>
<gene>
    <name evidence="6" type="ORF">DDT56_14200</name>
</gene>
<comment type="caution">
    <text evidence="6">The sequence shown here is derived from an EMBL/GenBank/DDBJ whole genome shotgun (WGS) entry which is preliminary data.</text>
</comment>
<evidence type="ECO:0000259" key="5">
    <source>
        <dbReference type="Pfam" id="PF00135"/>
    </source>
</evidence>
<dbReference type="GO" id="GO:0016787">
    <property type="term" value="F:hydrolase activity"/>
    <property type="evidence" value="ECO:0007669"/>
    <property type="project" value="UniProtKB-KW"/>
</dbReference>
<evidence type="ECO:0000313" key="6">
    <source>
        <dbReference type="EMBL" id="PWC14057.1"/>
    </source>
</evidence>
<accession>A0A2U1TXB6</accession>
<dbReference type="PROSITE" id="PS00122">
    <property type="entry name" value="CARBOXYLESTERASE_B_1"/>
    <property type="match status" value="1"/>
</dbReference>
<evidence type="ECO:0000256" key="1">
    <source>
        <dbReference type="ARBA" id="ARBA00005964"/>
    </source>
</evidence>
<dbReference type="InterPro" id="IPR019826">
    <property type="entry name" value="Carboxylesterase_B_AS"/>
</dbReference>
<dbReference type="Proteomes" id="UP000296159">
    <property type="component" value="Unassembled WGS sequence"/>
</dbReference>
<reference evidence="6 7" key="1">
    <citation type="submission" date="2018-04" db="EMBL/GenBank/DDBJ databases">
        <title>Brenneria corticis sp.nov.</title>
        <authorList>
            <person name="Li Y."/>
        </authorList>
    </citation>
    <scope>NUCLEOTIDE SEQUENCE [LARGE SCALE GENOMIC DNA]</scope>
    <source>
        <strain evidence="6 7">CFCC 11842</strain>
    </source>
</reference>
<keyword evidence="4" id="KW-0812">Transmembrane</keyword>
<dbReference type="InterPro" id="IPR029058">
    <property type="entry name" value="AB_hydrolase_fold"/>
</dbReference>
<sequence length="540" mass="60104">MISEINDWCLLIVMMIMKKKYQGLFLTFSLYSIGAIGAIQGPINVTGGMIEGKLSADKQLSIFQGIPYAAPPVGELRWKKPQPVNKWDGINKTDTFAAGCMQKVVTGDKLPWTSEFLHQGTMSEDCLYLNIWSPAQSEKDKLPVIVFIHGGGFIEGSGSVPIYDGENLARKNVIFVNINYRLGVFGFLAHEALTKESGNSGNYALYDQIAALHWIKGNIDKFGGDNNNITIMGQSAGANSIVVLNASPLAHGLYNKAIMESAPGSTISNYGIHPAESLGIPRADAERKVSQWAKSAGYSSLSDLRNASANQLVEKYAINTPIKVAVIDGALLPTQIAEIYQKNRQNDVPVLAGMNKDERGSEPDYGKWNVNDLDSYAKKYYGEHLDAFHTLYKAEDSHDVAVTQKNILRDERLYAMKWMADLRIHYGNQPNYLYFFGKAIPWKEHPNFGVFHSSELPYVLNNQSKLNRQWDATDKSLENAMSSYWVNFATSGNPNGHGLPEWKSYSQNEKSVICLDKEIMMCDLLNKDKEDLIASKKESL</sequence>
<dbReference type="Pfam" id="PF00135">
    <property type="entry name" value="COesterase"/>
    <property type="match status" value="1"/>
</dbReference>
<dbReference type="InterPro" id="IPR002018">
    <property type="entry name" value="CarbesteraseB"/>
</dbReference>
<name>A0A2U1TXB6_9GAMM</name>
<proteinExistence type="inferred from homology"/>
<keyword evidence="4" id="KW-1133">Transmembrane helix</keyword>
<organism evidence="6 7">
    <name type="scientific">Brenneria corticis</name>
    <dbReference type="NCBI Taxonomy" id="2173106"/>
    <lineage>
        <taxon>Bacteria</taxon>
        <taxon>Pseudomonadati</taxon>
        <taxon>Pseudomonadota</taxon>
        <taxon>Gammaproteobacteria</taxon>
        <taxon>Enterobacterales</taxon>
        <taxon>Pectobacteriaceae</taxon>
        <taxon>Brenneria</taxon>
    </lineage>
</organism>
<dbReference type="PROSITE" id="PS00941">
    <property type="entry name" value="CARBOXYLESTERASE_B_2"/>
    <property type="match status" value="1"/>
</dbReference>
<keyword evidence="2 3" id="KW-0378">Hydrolase</keyword>
<dbReference type="AlphaFoldDB" id="A0A2U1TXB6"/>
<evidence type="ECO:0000256" key="3">
    <source>
        <dbReference type="RuleBase" id="RU361235"/>
    </source>
</evidence>
<dbReference type="InterPro" id="IPR019819">
    <property type="entry name" value="Carboxylesterase_B_CS"/>
</dbReference>
<feature type="transmembrane region" description="Helical" evidence="4">
    <location>
        <begin position="21"/>
        <end position="39"/>
    </location>
</feature>
<dbReference type="InterPro" id="IPR050309">
    <property type="entry name" value="Type-B_Carboxylest/Lipase"/>
</dbReference>
<dbReference type="SUPFAM" id="SSF53474">
    <property type="entry name" value="alpha/beta-Hydrolases"/>
    <property type="match status" value="1"/>
</dbReference>
<keyword evidence="7" id="KW-1185">Reference proteome</keyword>
<feature type="domain" description="Carboxylesterase type B" evidence="5">
    <location>
        <begin position="43"/>
        <end position="521"/>
    </location>
</feature>
<protein>
    <recommendedName>
        <fullName evidence="3">Carboxylic ester hydrolase</fullName>
        <ecNumber evidence="3">3.1.1.-</ecNumber>
    </recommendedName>
</protein>
<dbReference type="Gene3D" id="3.40.50.1820">
    <property type="entry name" value="alpha/beta hydrolase"/>
    <property type="match status" value="1"/>
</dbReference>
<dbReference type="EC" id="3.1.1.-" evidence="3"/>